<feature type="compositionally biased region" description="Low complexity" evidence="2">
    <location>
        <begin position="1274"/>
        <end position="1302"/>
    </location>
</feature>
<keyword evidence="4" id="KW-1185">Reference proteome</keyword>
<evidence type="ECO:0000256" key="2">
    <source>
        <dbReference type="SAM" id="MobiDB-lite"/>
    </source>
</evidence>
<feature type="region of interest" description="Disordered" evidence="2">
    <location>
        <begin position="300"/>
        <end position="319"/>
    </location>
</feature>
<feature type="coiled-coil region" evidence="1">
    <location>
        <begin position="1721"/>
        <end position="1748"/>
    </location>
</feature>
<dbReference type="PANTHER" id="PTHR23159:SF60">
    <property type="entry name" value="SPINDLE ASSEMBLY ABNORMAL PROTEIN 4"/>
    <property type="match status" value="1"/>
</dbReference>
<reference evidence="3" key="1">
    <citation type="journal article" date="2021" name="Proc. Natl. Acad. Sci. U.S.A.">
        <title>Three genomes in the algal genus Volvox reveal the fate of a haploid sex-determining region after a transition to homothallism.</title>
        <authorList>
            <person name="Yamamoto K."/>
            <person name="Hamaji T."/>
            <person name="Kawai-Toyooka H."/>
            <person name="Matsuzaki R."/>
            <person name="Takahashi F."/>
            <person name="Nishimura Y."/>
            <person name="Kawachi M."/>
            <person name="Noguchi H."/>
            <person name="Minakuchi Y."/>
            <person name="Umen J.G."/>
            <person name="Toyoda A."/>
            <person name="Nozaki H."/>
        </authorList>
    </citation>
    <scope>NUCLEOTIDE SEQUENCE</scope>
    <source>
        <strain evidence="3">NIES-3780</strain>
    </source>
</reference>
<feature type="compositionally biased region" description="Low complexity" evidence="2">
    <location>
        <begin position="1446"/>
        <end position="1459"/>
    </location>
</feature>
<feature type="coiled-coil region" evidence="1">
    <location>
        <begin position="774"/>
        <end position="808"/>
    </location>
</feature>
<sequence>MSSNALPPLTGNSSGGSREDREEQRTQKVKPLPLMLSSRAPLVQAAGASLRSGSPGQGSTRGRPGAGPQPPQQQQQLQPPHHLYQTAADAPPSPGSPNAQHHALNRTSSKFTRIRGFQTGTPPLGLEGSGLLHPLAGQGGRPGSNVTGQPSSGHLDEPQPHHSWDGGHGSPGLVASPPRQASGGRLLGSGGGAALSTSVSVVDTWQQANGGGGGGGGSSGGGGWASRRAGLLGERSGVPTRGREGSPLEGPGAAALIMGPSTTGLSLAAVGSAPLGVRQVNSAASAKPFASLASATAPTGVYRSDTAPSSPSLPLDHPLASTLPPRVNHTYGHGLPTGLVPPAVINPPFHLPAAWPAPAGVDGSAFAAGGGGGGGGGGLLPPPAVSSGNDPHAEHSSHVGAAASSEASSPQRLLLPPQPQPQFQTSSSQSLPTQQQQPPSATAAQILQRLYRTNRTPPNQNESGQDIFSTISTQRNVSASSPGASGGGGGRTYAGPATADHSRSASPGPLPPSPTVLIGSGGGGGGGGGGTAGAMSLSGALPSSVVSRPGTTNTVASSLAASLLNRPRGRGAAAGTLADLSAALQKSIAAGMGEWDLRADGTWCHPEIQQRLLRGPLGPEALKNRYRMQERDIISLYRLLYSYSVGFFTDVEALLDIAVSDRNSGAAIGLKVGTSLRQELLENVFRAYATLWDEALMIVFDSEMTSMLADKNAALKALDRGAVELEALKRDKQELQTRLEDFMKQNVDNMLASRHLQQATTRLEGEIYTLHNANEQLVTNMARHAVQVATLERQLDAAHAATQAAESRAVSAEAHLHDLKAIISEQNAGLSAQFFQIKELERMCSELQETVRNLNRRRAAVLGLLSGNTPDPSDPGAIAAAAAAGGAAGSSPPTTTAGAATRGATNSGLAGASSRALITGSGGASASGAAHGRPGTGDDGGGGGSGGAAGLDSTTEGVMADLSLLDPDELGRLLSDKTRAFNLMHADFVVKMHELDEQRAANEILQQEIAVMKEEVRKSAEAAAASDRTAARFRAKFEAGRMSMEDLEEKNRKLTHKNAELVRSYWPLMTRLKDAEAEASTCREEAARDREQAAADRAEADELRAAASDMKAAMQELEERRAEAASHELELPADIVALLPEGQVAALRRFTRSCHRRVAHLNSQVVALVDQVTQARLQSILQKEQNLLNGSGGVGGGSAYAESAIVAVMEEATELRAAVANRDKWLAVLNKAMSALMGQMENLMARDWETCRTLRLEQDRRKRRAAREARRALARQTTGMSGAESANASASASVSMSPERSAVSLGENSYSQSVSSSPAPAAADAAAAATAGDSAAGAVRLSAEASGAALSEAPRSGAVSAEASQSTATAATPAATAATDATATVTAESSAAASPYQDSNSGGGGSSGEVVGAADAASSKTGGQKPQHQESSGQPEGGGKEGNVEGDATANGNASTTADADADVDADDAGDNADDDGGVDDGMTVAAGRLAQMVDIGSSAGSVERNPHLVALDTTYDRLVDSAERLIEWSEGLLRRKEQTATFTQVRQKLDTVTRQLDAALLELTTLRPAADALRHSVRGYEVKFKDMSMAMASCKQRAETAESRLASVEAQLSVVTQQLREAQDAQKLLEDEYWKAKDIALEAEVTTGELKAGRIRALEAAAKALASVSGLEKQSRENRDQRVALEADLVGYKAWVRHMEAIERKHRVTLQELADATTGCEERDRKLADLKDRVTTLEQQLRFKSIETASLESRVKALSGELVEERRAARVAVAAARGSTALQLDTAIRQAGAAESEAAARGERVAVLEGRLAEVTRSLDEAQAAATAAEARLVPLIAERDRLRAHIAASQPLLQTMNKAAEAIDRRIALLEDAAASVAAGGNGATHGSMSQGPHVRFGLPVGSLEAALEALLLKVDGALDACSAVAEEAAGDATPAVLGALEGLVAQLLSTLSKGGQEPIQSLAVLKAQLARDDKELAALRAAMVEVRTAGEEAAREAAEQRAAAAAAAKASAVASAAAVRDSRRAAVAEAVLMALRRDLDSVVEQLADARLVAETAKRQSERAQKRATELEADLASAHSQRRHYEAQAAAAQQKCTELKRRGDELEEEGLRDQDAAREARERADTAAAAAAAAQLRCSELEAEVEAEKREAARLREDAEAAVAAAAAAREKAVKVEQQMMETQAKFADMIRHDEAIEERLRQAQFEAENMRKKAAEAMAEAAEVNAQYEALQQRAWQLQVALQAKHGEKEEVLKGLVEATHGAAARKGAAAAVGTVSIKQRAEGTHETASSFKAKRTDWK</sequence>
<feature type="region of interest" description="Disordered" evidence="2">
    <location>
        <begin position="1"/>
        <end position="193"/>
    </location>
</feature>
<evidence type="ECO:0000313" key="4">
    <source>
        <dbReference type="Proteomes" id="UP000747399"/>
    </source>
</evidence>
<evidence type="ECO:0000313" key="3">
    <source>
        <dbReference type="EMBL" id="GIL67238.1"/>
    </source>
</evidence>
<feature type="region of interest" description="Disordered" evidence="2">
    <location>
        <begin position="474"/>
        <end position="513"/>
    </location>
</feature>
<feature type="coiled-coil region" evidence="1">
    <location>
        <begin position="1592"/>
        <end position="1633"/>
    </location>
</feature>
<feature type="coiled-coil region" evidence="1">
    <location>
        <begin position="1806"/>
        <end position="1875"/>
    </location>
</feature>
<feature type="coiled-coil region" evidence="1">
    <location>
        <begin position="995"/>
        <end position="1130"/>
    </location>
</feature>
<feature type="compositionally biased region" description="Low complexity" evidence="2">
    <location>
        <begin position="407"/>
        <end position="442"/>
    </location>
</feature>
<gene>
    <name evidence="3" type="ORF">Vafri_20683</name>
</gene>
<feature type="compositionally biased region" description="Gly residues" evidence="2">
    <location>
        <begin position="368"/>
        <end position="379"/>
    </location>
</feature>
<proteinExistence type="predicted"/>
<protein>
    <submittedName>
        <fullName evidence="3">Uncharacterized protein</fullName>
    </submittedName>
</protein>
<name>A0A8J4BU41_9CHLO</name>
<feature type="compositionally biased region" description="Basic and acidic residues" evidence="2">
    <location>
        <begin position="154"/>
        <end position="165"/>
    </location>
</feature>
<feature type="region of interest" description="Disordered" evidence="2">
    <location>
        <begin position="2283"/>
        <end position="2303"/>
    </location>
</feature>
<feature type="compositionally biased region" description="Low complexity" evidence="2">
    <location>
        <begin position="72"/>
        <end position="83"/>
    </location>
</feature>
<feature type="region of interest" description="Disordered" evidence="2">
    <location>
        <begin position="1389"/>
        <end position="1483"/>
    </location>
</feature>
<feature type="region of interest" description="Disordered" evidence="2">
    <location>
        <begin position="885"/>
        <end position="906"/>
    </location>
</feature>
<feature type="coiled-coil region" evidence="1">
    <location>
        <begin position="2042"/>
        <end position="2244"/>
    </location>
</feature>
<feature type="compositionally biased region" description="Low complexity" evidence="2">
    <location>
        <begin position="308"/>
        <end position="319"/>
    </location>
</feature>
<feature type="region of interest" description="Disordered" evidence="2">
    <location>
        <begin position="920"/>
        <end position="953"/>
    </location>
</feature>
<feature type="compositionally biased region" description="Gly residues" evidence="2">
    <location>
        <begin position="209"/>
        <end position="224"/>
    </location>
</feature>
<feature type="compositionally biased region" description="Acidic residues" evidence="2">
    <location>
        <begin position="1460"/>
        <end position="1479"/>
    </location>
</feature>
<keyword evidence="1" id="KW-0175">Coiled coil</keyword>
<feature type="compositionally biased region" description="Low complexity" evidence="2">
    <location>
        <begin position="1389"/>
        <end position="1400"/>
    </location>
</feature>
<organism evidence="3 4">
    <name type="scientific">Volvox africanus</name>
    <dbReference type="NCBI Taxonomy" id="51714"/>
    <lineage>
        <taxon>Eukaryota</taxon>
        <taxon>Viridiplantae</taxon>
        <taxon>Chlorophyta</taxon>
        <taxon>core chlorophytes</taxon>
        <taxon>Chlorophyceae</taxon>
        <taxon>CS clade</taxon>
        <taxon>Chlamydomonadales</taxon>
        <taxon>Volvocaceae</taxon>
        <taxon>Volvox</taxon>
    </lineage>
</organism>
<dbReference type="Proteomes" id="UP000747399">
    <property type="component" value="Unassembled WGS sequence"/>
</dbReference>
<feature type="coiled-coil region" evidence="1">
    <location>
        <begin position="718"/>
        <end position="745"/>
    </location>
</feature>
<feature type="compositionally biased region" description="Polar residues" evidence="2">
    <location>
        <begin position="1420"/>
        <end position="1434"/>
    </location>
</feature>
<feature type="region of interest" description="Disordered" evidence="2">
    <location>
        <begin position="366"/>
        <end position="442"/>
    </location>
</feature>
<feature type="region of interest" description="Disordered" evidence="2">
    <location>
        <begin position="1258"/>
        <end position="1317"/>
    </location>
</feature>
<evidence type="ECO:0000256" key="1">
    <source>
        <dbReference type="SAM" id="Coils"/>
    </source>
</evidence>
<comment type="caution">
    <text evidence="3">The sequence shown here is derived from an EMBL/GenBank/DDBJ whole genome shotgun (WGS) entry which is preliminary data.</text>
</comment>
<feature type="compositionally biased region" description="Gly residues" evidence="2">
    <location>
        <begin position="934"/>
        <end position="949"/>
    </location>
</feature>
<feature type="compositionally biased region" description="Low complexity" evidence="2">
    <location>
        <begin position="1408"/>
        <end position="1419"/>
    </location>
</feature>
<feature type="compositionally biased region" description="Polar residues" evidence="2">
    <location>
        <begin position="1"/>
        <end position="16"/>
    </location>
</feature>
<feature type="compositionally biased region" description="Basic and acidic residues" evidence="2">
    <location>
        <begin position="17"/>
        <end position="26"/>
    </location>
</feature>
<accession>A0A8J4BU41</accession>
<feature type="region of interest" description="Disordered" evidence="2">
    <location>
        <begin position="205"/>
        <end position="228"/>
    </location>
</feature>
<feature type="compositionally biased region" description="Polar residues" evidence="2">
    <location>
        <begin position="51"/>
        <end position="60"/>
    </location>
</feature>
<dbReference type="EMBL" id="BNCO01000096">
    <property type="protein sequence ID" value="GIL67238.1"/>
    <property type="molecule type" value="Genomic_DNA"/>
</dbReference>
<dbReference type="PANTHER" id="PTHR23159">
    <property type="entry name" value="CENTROSOMAL PROTEIN 2"/>
    <property type="match status" value="1"/>
</dbReference>
<feature type="compositionally biased region" description="Basic and acidic residues" evidence="2">
    <location>
        <begin position="1258"/>
        <end position="1271"/>
    </location>
</feature>